<name>A0ABX8E644_9SPHN</name>
<keyword evidence="3" id="KW-0378">Hydrolase</keyword>
<keyword evidence="1" id="KW-0479">Metal-binding</keyword>
<organism evidence="3 4">
    <name type="scientific">Novosphingobium decolorationis</name>
    <dbReference type="NCBI Taxonomy" id="2698673"/>
    <lineage>
        <taxon>Bacteria</taxon>
        <taxon>Pseudomonadati</taxon>
        <taxon>Pseudomonadota</taxon>
        <taxon>Alphaproteobacteria</taxon>
        <taxon>Sphingomonadales</taxon>
        <taxon>Sphingomonadaceae</taxon>
        <taxon>Novosphingobium</taxon>
    </lineage>
</organism>
<reference evidence="3 4" key="1">
    <citation type="journal article" date="2021" name="Int. J. Syst. Evol. Microbiol.">
        <title>Novosphingobium decolorationis sp. nov., an aniline blue-decolourizing bacterium isolated from East Pacific sediment.</title>
        <authorList>
            <person name="Chen X."/>
            <person name="Dong B."/>
            <person name="Chen T."/>
            <person name="Ren N."/>
            <person name="Wang J."/>
            <person name="Xu Y."/>
            <person name="Yang J."/>
            <person name="Zhu S."/>
            <person name="Chen J."/>
        </authorList>
    </citation>
    <scope>NUCLEOTIDE SEQUENCE [LARGE SCALE GENOMIC DNA]</scope>
    <source>
        <strain evidence="3 4">502str22</strain>
    </source>
</reference>
<accession>A0ABX8E644</accession>
<dbReference type="InterPro" id="IPR011234">
    <property type="entry name" value="Fumarylacetoacetase-like_C"/>
</dbReference>
<dbReference type="PANTHER" id="PTHR11820:SF90">
    <property type="entry name" value="FLUTATHIONE S-TRANSFERASE"/>
    <property type="match status" value="1"/>
</dbReference>
<evidence type="ECO:0000259" key="2">
    <source>
        <dbReference type="Pfam" id="PF01557"/>
    </source>
</evidence>
<evidence type="ECO:0000313" key="4">
    <source>
        <dbReference type="Proteomes" id="UP000677126"/>
    </source>
</evidence>
<evidence type="ECO:0000256" key="1">
    <source>
        <dbReference type="ARBA" id="ARBA00022723"/>
    </source>
</evidence>
<protein>
    <submittedName>
        <fullName evidence="3">Fumarylacetoacetate hydrolase family protein</fullName>
    </submittedName>
</protein>
<dbReference type="Proteomes" id="UP000677126">
    <property type="component" value="Chromosome"/>
</dbReference>
<dbReference type="GO" id="GO:0016787">
    <property type="term" value="F:hydrolase activity"/>
    <property type="evidence" value="ECO:0007669"/>
    <property type="project" value="UniProtKB-KW"/>
</dbReference>
<dbReference type="EMBL" id="CP054856">
    <property type="protein sequence ID" value="QVM84588.1"/>
    <property type="molecule type" value="Genomic_DNA"/>
</dbReference>
<gene>
    <name evidence="3" type="ORF">HT578_13680</name>
</gene>
<dbReference type="InterPro" id="IPR036663">
    <property type="entry name" value="Fumarylacetoacetase_C_sf"/>
</dbReference>
<keyword evidence="4" id="KW-1185">Reference proteome</keyword>
<dbReference type="Pfam" id="PF01557">
    <property type="entry name" value="FAA_hydrolase"/>
    <property type="match status" value="1"/>
</dbReference>
<dbReference type="PANTHER" id="PTHR11820">
    <property type="entry name" value="ACYLPYRUVASE"/>
    <property type="match status" value="1"/>
</dbReference>
<evidence type="ECO:0000313" key="3">
    <source>
        <dbReference type="EMBL" id="QVM84588.1"/>
    </source>
</evidence>
<dbReference type="Gene3D" id="3.90.850.10">
    <property type="entry name" value="Fumarylacetoacetase-like, C-terminal domain"/>
    <property type="match status" value="1"/>
</dbReference>
<dbReference type="SUPFAM" id="SSF56529">
    <property type="entry name" value="FAH"/>
    <property type="match status" value="1"/>
</dbReference>
<dbReference type="RefSeq" id="WP_213500084.1">
    <property type="nucleotide sequence ID" value="NZ_CP054856.1"/>
</dbReference>
<proteinExistence type="predicted"/>
<feature type="domain" description="Fumarylacetoacetase-like C-terminal" evidence="2">
    <location>
        <begin position="30"/>
        <end position="224"/>
    </location>
</feature>
<sequence length="229" mass="24357">MPATPLPLPEFAPVLAEVQGKGAVFPVRRIYCVGQNYAEHAREMGSDPDRPSPFFFSKPADAVVPSGSVLAFPSLTENLHHEVELVVALGGGGHDLAPEDAEALVFGAAVGFDMTRRDLQAEAKAKGRPWDMAKGFDASAPLGPILPGMPPRDAVIRCELDGEVRQQGDIAQMIWSVPEIIAHLSRYVTLAPGDLVFTGTPAGVGPVRPGQHLRGEIAGLPPVEVRYEA</sequence>